<keyword evidence="2 4" id="KW-0732">Signal</keyword>
<gene>
    <name evidence="5" type="ORF">B9Z37_13305</name>
</gene>
<dbReference type="PRINTS" id="PR01805">
    <property type="entry name" value="VACJLIPOPROT"/>
</dbReference>
<protein>
    <submittedName>
        <fullName evidence="5">ABC transporter</fullName>
    </submittedName>
</protein>
<dbReference type="Proteomes" id="UP000250790">
    <property type="component" value="Unassembled WGS sequence"/>
</dbReference>
<evidence type="ECO:0000256" key="2">
    <source>
        <dbReference type="ARBA" id="ARBA00022729"/>
    </source>
</evidence>
<accession>A0A315E2L3</accession>
<dbReference type="InterPro" id="IPR007428">
    <property type="entry name" value="MlaA"/>
</dbReference>
<evidence type="ECO:0000256" key="3">
    <source>
        <dbReference type="SAM" id="MobiDB-lite"/>
    </source>
</evidence>
<dbReference type="PROSITE" id="PS51257">
    <property type="entry name" value="PROKAR_LIPOPROTEIN"/>
    <property type="match status" value="1"/>
</dbReference>
<dbReference type="Pfam" id="PF04333">
    <property type="entry name" value="MlaA"/>
    <property type="match status" value="1"/>
</dbReference>
<feature type="chain" id="PRO_5016388521" evidence="4">
    <location>
        <begin position="25"/>
        <end position="243"/>
    </location>
</feature>
<dbReference type="GO" id="GO:0120010">
    <property type="term" value="P:intermembrane phospholipid transfer"/>
    <property type="evidence" value="ECO:0007669"/>
    <property type="project" value="TreeGrafter"/>
</dbReference>
<dbReference type="RefSeq" id="WP_108313495.1">
    <property type="nucleotide sequence ID" value="NZ_NESN01000005.1"/>
</dbReference>
<comment type="caution">
    <text evidence="5">The sequence shown here is derived from an EMBL/GenBank/DDBJ whole genome shotgun (WGS) entry which is preliminary data.</text>
</comment>
<reference evidence="5 6" key="1">
    <citation type="submission" date="2017-04" db="EMBL/GenBank/DDBJ databases">
        <title>Unexpected and diverse lifestyles within the genus Limnohabitans.</title>
        <authorList>
            <person name="Kasalicky V."/>
            <person name="Mehrshad M."/>
            <person name="Andrei S.-A."/>
            <person name="Salcher M."/>
            <person name="Kratochvilova H."/>
            <person name="Simek K."/>
            <person name="Ghai R."/>
        </authorList>
    </citation>
    <scope>NUCLEOTIDE SEQUENCE [LARGE SCALE GENOMIC DNA]</scope>
    <source>
        <strain evidence="5 6">II-B4</strain>
    </source>
</reference>
<sequence length="243" mass="26880">MSFLIQRIWMLWAACIVLALQGCASVPHTDARDPWESMNRSVYNFNEVLDNVAIKPAAKVYTAVLPSPVRTGIHNFLGNLGDVWSMVNSALQLKGQATVETFMRINVNTFLGLGGVLDVASEMRLEKRKEDFGQTLGRWGVKPGPYVVLPILGPSTLRDTLATPLDMKGDVVQQFNDPATRNVLSATRVMDVRSGLLESLDVIKAAALDPYTFVRDGYLQKRENDVYDGNPPSNFDYSESEAP</sequence>
<evidence type="ECO:0000313" key="6">
    <source>
        <dbReference type="Proteomes" id="UP000250790"/>
    </source>
</evidence>
<feature type="region of interest" description="Disordered" evidence="3">
    <location>
        <begin position="224"/>
        <end position="243"/>
    </location>
</feature>
<comment type="similarity">
    <text evidence="1">Belongs to the MlaA family.</text>
</comment>
<dbReference type="PANTHER" id="PTHR30035:SF3">
    <property type="entry name" value="INTERMEMBRANE PHOSPHOLIPID TRANSPORT SYSTEM LIPOPROTEIN MLAA"/>
    <property type="match status" value="1"/>
</dbReference>
<proteinExistence type="inferred from homology"/>
<dbReference type="PANTHER" id="PTHR30035">
    <property type="entry name" value="LIPOPROTEIN VACJ-RELATED"/>
    <property type="match status" value="1"/>
</dbReference>
<organism evidence="5 6">
    <name type="scientific">Limnohabitans parvus II-B4</name>
    <dbReference type="NCBI Taxonomy" id="1293052"/>
    <lineage>
        <taxon>Bacteria</taxon>
        <taxon>Pseudomonadati</taxon>
        <taxon>Pseudomonadota</taxon>
        <taxon>Betaproteobacteria</taxon>
        <taxon>Burkholderiales</taxon>
        <taxon>Comamonadaceae</taxon>
        <taxon>Limnohabitans</taxon>
    </lineage>
</organism>
<keyword evidence="6" id="KW-1185">Reference proteome</keyword>
<evidence type="ECO:0000256" key="4">
    <source>
        <dbReference type="SAM" id="SignalP"/>
    </source>
</evidence>
<evidence type="ECO:0000256" key="1">
    <source>
        <dbReference type="ARBA" id="ARBA00010634"/>
    </source>
</evidence>
<dbReference type="EMBL" id="NESN01000005">
    <property type="protein sequence ID" value="PUE52043.1"/>
    <property type="molecule type" value="Genomic_DNA"/>
</dbReference>
<feature type="signal peptide" evidence="4">
    <location>
        <begin position="1"/>
        <end position="24"/>
    </location>
</feature>
<dbReference type="OrthoDB" id="9785326at2"/>
<evidence type="ECO:0000313" key="5">
    <source>
        <dbReference type="EMBL" id="PUE52043.1"/>
    </source>
</evidence>
<dbReference type="GO" id="GO:0016020">
    <property type="term" value="C:membrane"/>
    <property type="evidence" value="ECO:0007669"/>
    <property type="project" value="InterPro"/>
</dbReference>
<dbReference type="AlphaFoldDB" id="A0A315E2L3"/>
<name>A0A315E2L3_9BURK</name>